<dbReference type="AlphaFoldDB" id="A0A4Y7JBK2"/>
<dbReference type="InterPro" id="IPR036093">
    <property type="entry name" value="NAC_dom_sf"/>
</dbReference>
<organism evidence="6 7">
    <name type="scientific">Papaver somniferum</name>
    <name type="common">Opium poppy</name>
    <dbReference type="NCBI Taxonomy" id="3469"/>
    <lineage>
        <taxon>Eukaryota</taxon>
        <taxon>Viridiplantae</taxon>
        <taxon>Streptophyta</taxon>
        <taxon>Embryophyta</taxon>
        <taxon>Tracheophyta</taxon>
        <taxon>Spermatophyta</taxon>
        <taxon>Magnoliopsida</taxon>
        <taxon>Ranunculales</taxon>
        <taxon>Papaveraceae</taxon>
        <taxon>Papaveroideae</taxon>
        <taxon>Papaver</taxon>
    </lineage>
</organism>
<gene>
    <name evidence="6" type="ORF">C5167_005833</name>
</gene>
<dbReference type="Proteomes" id="UP000316621">
    <property type="component" value="Chromosome 4"/>
</dbReference>
<dbReference type="EMBL" id="CM010718">
    <property type="protein sequence ID" value="RZC58524.1"/>
    <property type="molecule type" value="Genomic_DNA"/>
</dbReference>
<feature type="domain" description="NAC" evidence="5">
    <location>
        <begin position="1"/>
        <end position="144"/>
    </location>
</feature>
<dbReference type="PROSITE" id="PS51005">
    <property type="entry name" value="NAC"/>
    <property type="match status" value="1"/>
</dbReference>
<dbReference type="SUPFAM" id="SSF101941">
    <property type="entry name" value="NAC domain"/>
    <property type="match status" value="1"/>
</dbReference>
<dbReference type="GO" id="GO:0006355">
    <property type="term" value="P:regulation of DNA-templated transcription"/>
    <property type="evidence" value="ECO:0007669"/>
    <property type="project" value="InterPro"/>
</dbReference>
<sequence>MLGYKFQPTDEELAYYYLSKKVENKLDSTESYVIQDIDASEFYSKSLDKLVAKIRPVADGTGFWNWDGNSKPISSSQQYYWKSNLDTAFSAIKSTLNYFRGQPSPITSMTSKKPKKTHWAMEQYDVDSNQVAKDKCVIGRLKRGEVYDDDGA</sequence>
<evidence type="ECO:0000313" key="7">
    <source>
        <dbReference type="Proteomes" id="UP000316621"/>
    </source>
</evidence>
<reference evidence="6 7" key="1">
    <citation type="journal article" date="2018" name="Science">
        <title>The opium poppy genome and morphinan production.</title>
        <authorList>
            <person name="Guo L."/>
            <person name="Winzer T."/>
            <person name="Yang X."/>
            <person name="Li Y."/>
            <person name="Ning Z."/>
            <person name="He Z."/>
            <person name="Teodor R."/>
            <person name="Lu Y."/>
            <person name="Bowser T.A."/>
            <person name="Graham I.A."/>
            <person name="Ye K."/>
        </authorList>
    </citation>
    <scope>NUCLEOTIDE SEQUENCE [LARGE SCALE GENOMIC DNA]</scope>
    <source>
        <strain evidence="7">cv. HN1</strain>
        <tissue evidence="6">Leaves</tissue>
    </source>
</reference>
<keyword evidence="3" id="KW-0804">Transcription</keyword>
<dbReference type="Pfam" id="PF02365">
    <property type="entry name" value="NAM"/>
    <property type="match status" value="1"/>
</dbReference>
<dbReference type="PANTHER" id="PTHR31719">
    <property type="entry name" value="NAC TRANSCRIPTION FACTOR 56"/>
    <property type="match status" value="1"/>
</dbReference>
<proteinExistence type="predicted"/>
<keyword evidence="1" id="KW-0805">Transcription regulation</keyword>
<dbReference type="InterPro" id="IPR003441">
    <property type="entry name" value="NAC-dom"/>
</dbReference>
<keyword evidence="2" id="KW-0238">DNA-binding</keyword>
<evidence type="ECO:0000259" key="5">
    <source>
        <dbReference type="PROSITE" id="PS51005"/>
    </source>
</evidence>
<evidence type="ECO:0000256" key="2">
    <source>
        <dbReference type="ARBA" id="ARBA00023125"/>
    </source>
</evidence>
<keyword evidence="4" id="KW-0539">Nucleus</keyword>
<name>A0A4Y7JBK2_PAPSO</name>
<protein>
    <recommendedName>
        <fullName evidence="5">NAC domain-containing protein</fullName>
    </recommendedName>
</protein>
<dbReference type="GO" id="GO:0048731">
    <property type="term" value="P:system development"/>
    <property type="evidence" value="ECO:0007669"/>
    <property type="project" value="TreeGrafter"/>
</dbReference>
<dbReference type="Gene3D" id="2.170.150.80">
    <property type="entry name" value="NAC domain"/>
    <property type="match status" value="1"/>
</dbReference>
<dbReference type="Gramene" id="RZC58524">
    <property type="protein sequence ID" value="RZC58524"/>
    <property type="gene ID" value="C5167_005833"/>
</dbReference>
<evidence type="ECO:0000256" key="4">
    <source>
        <dbReference type="ARBA" id="ARBA00023242"/>
    </source>
</evidence>
<evidence type="ECO:0000256" key="1">
    <source>
        <dbReference type="ARBA" id="ARBA00023015"/>
    </source>
</evidence>
<accession>A0A4Y7JBK2</accession>
<evidence type="ECO:0000256" key="3">
    <source>
        <dbReference type="ARBA" id="ARBA00023163"/>
    </source>
</evidence>
<dbReference type="GO" id="GO:0003677">
    <property type="term" value="F:DNA binding"/>
    <property type="evidence" value="ECO:0007669"/>
    <property type="project" value="UniProtKB-KW"/>
</dbReference>
<evidence type="ECO:0000313" key="6">
    <source>
        <dbReference type="EMBL" id="RZC58524.1"/>
    </source>
</evidence>
<keyword evidence="7" id="KW-1185">Reference proteome</keyword>
<dbReference type="PANTHER" id="PTHR31719:SF123">
    <property type="entry name" value="NAC DOMAIN-CONTAINING PROTEIN"/>
    <property type="match status" value="1"/>
</dbReference>